<evidence type="ECO:0000256" key="1">
    <source>
        <dbReference type="ARBA" id="ARBA00022701"/>
    </source>
</evidence>
<dbReference type="InterPro" id="IPR001752">
    <property type="entry name" value="Kinesin_motor_dom"/>
</dbReference>
<comment type="caution">
    <text evidence="9">The sequence shown here is derived from an EMBL/GenBank/DDBJ whole genome shotgun (WGS) entry which is preliminary data.</text>
</comment>
<keyword evidence="10" id="KW-1185">Reference proteome</keyword>
<proteinExistence type="inferred from homology"/>
<dbReference type="SMART" id="SM00129">
    <property type="entry name" value="KISc"/>
    <property type="match status" value="1"/>
</dbReference>
<dbReference type="PANTHER" id="PTHR24115:SF1008">
    <property type="entry name" value="KINESIN-LIKE PROTEIN SUBITO"/>
    <property type="match status" value="1"/>
</dbReference>
<keyword evidence="4 5" id="KW-0505">Motor protein</keyword>
<feature type="compositionally biased region" description="Acidic residues" evidence="7">
    <location>
        <begin position="856"/>
        <end position="871"/>
    </location>
</feature>
<evidence type="ECO:0000256" key="2">
    <source>
        <dbReference type="ARBA" id="ARBA00022741"/>
    </source>
</evidence>
<evidence type="ECO:0000256" key="5">
    <source>
        <dbReference type="PROSITE-ProRule" id="PRU00283"/>
    </source>
</evidence>
<dbReference type="GO" id="GO:0007018">
    <property type="term" value="P:microtubule-based movement"/>
    <property type="evidence" value="ECO:0007669"/>
    <property type="project" value="InterPro"/>
</dbReference>
<feature type="compositionally biased region" description="Low complexity" evidence="7">
    <location>
        <begin position="939"/>
        <end position="949"/>
    </location>
</feature>
<feature type="compositionally biased region" description="Acidic residues" evidence="7">
    <location>
        <begin position="884"/>
        <end position="913"/>
    </location>
</feature>
<dbReference type="PROSITE" id="PS50067">
    <property type="entry name" value="KINESIN_MOTOR_2"/>
    <property type="match status" value="1"/>
</dbReference>
<dbReference type="Gene3D" id="3.40.850.10">
    <property type="entry name" value="Kinesin motor domain"/>
    <property type="match status" value="1"/>
</dbReference>
<name>A0AAD3TWL3_9TREE</name>
<evidence type="ECO:0000256" key="3">
    <source>
        <dbReference type="ARBA" id="ARBA00022840"/>
    </source>
</evidence>
<evidence type="ECO:0000256" key="6">
    <source>
        <dbReference type="SAM" id="Coils"/>
    </source>
</evidence>
<dbReference type="AlphaFoldDB" id="A0AAD3TWL3"/>
<dbReference type="PRINTS" id="PR00380">
    <property type="entry name" value="KINESINHEAVY"/>
</dbReference>
<feature type="binding site" evidence="5">
    <location>
        <begin position="168"/>
        <end position="175"/>
    </location>
    <ligand>
        <name>ATP</name>
        <dbReference type="ChEBI" id="CHEBI:30616"/>
    </ligand>
</feature>
<sequence length="1014" mass="110283">MSTQRTSTRTRTQPQASAIPTGRVTRLRAQQGAAASPVALGVKPPAHGLLAKSKEGLRKVSDKLKEKQEKEARKAADTYTEQLQAYLRIRPQLEGEGCSPYLEVQDEKSVLMRPPVESRLHMPKPSQLYSFNRVFGPDTAQNSFFDETTKPLVEKLLHGENGLLFAYGVSNSGKTYTIQGGDSAKIDERGLLPRSIDVVYNSIKDLESKANLKCQGLADVVLTDEDDGIDLQSLPFEPEARLGDSVKVDRNFSYAVFVSYVEVYNDKIFDLLDSVLPSTRPKVASATPRASAMPRASGMPRTMSTIGLSGHISSSMSLAALANGGGGVLKRRALVLKNDPEGNGKYICGAHEIRVRNREEALAVFRCGQGARQVFGTMANRESSRSHGIFTIKVVRVHNGAPEDPDSAQVSRLAIVDLAGSERTRNTATTGDRLKEAGNINKSLMVLGQCLEVLRTNQQRMAAPSPPGARKKLAIVPFRHSKLTEIFQNFFVGDGHAVMMIHVNPYDTGFDENSHVMRFSAIAREIQTTATHKTTIPTLKRQISSHLSAFRSAMGGGQKIKVMVPVVNRPSDLPALPEASPPTAGAPPLIPVRGSSARAASARPAARAAAAAVNASSRPSRAHTRSAPPPPKEPLPPPVPEEIKMVEEELEVVEEDAEDEDDDEQDLLVEYLFEQLRELKTQLFESEMRNAQLEVDIREEAAAAELKADMKLDIVQRTMGDSSDTSYDESFVSTTDGDFTMDSLSDPFLGAPIRKETNGSTSEREVEEEISILFNTSGDMSRSGDEDASDSESEEEEHLGAGADGAPDEDMDVDEDSEEEEQIELRPMTPTDMTPATTPKATTPTAVHDVEHSGEVDSDEELGSDDEEGTIEGDSMVSQCTCADSDEEEAEASGDGYDDEDDSEDDGSDDDFDSSFNSSASLNSEPAPRHASKRGSLQKPATKANAKPAPLRESTRQTKARTPYNEDEDLVKDPTAAAPVKKKRTLGKRIVTEDEMEAREPRGGAEVRRMVRGL</sequence>
<feature type="region of interest" description="Disordered" evidence="7">
    <location>
        <begin position="1"/>
        <end position="23"/>
    </location>
</feature>
<dbReference type="GO" id="GO:0008017">
    <property type="term" value="F:microtubule binding"/>
    <property type="evidence" value="ECO:0007669"/>
    <property type="project" value="InterPro"/>
</dbReference>
<feature type="compositionally biased region" description="Low complexity" evidence="7">
    <location>
        <begin position="593"/>
        <end position="619"/>
    </location>
</feature>
<feature type="compositionally biased region" description="Low complexity" evidence="7">
    <location>
        <begin position="914"/>
        <end position="925"/>
    </location>
</feature>
<dbReference type="PANTHER" id="PTHR24115">
    <property type="entry name" value="KINESIN-RELATED"/>
    <property type="match status" value="1"/>
</dbReference>
<evidence type="ECO:0000256" key="7">
    <source>
        <dbReference type="SAM" id="MobiDB-lite"/>
    </source>
</evidence>
<dbReference type="GO" id="GO:0005871">
    <property type="term" value="C:kinesin complex"/>
    <property type="evidence" value="ECO:0007669"/>
    <property type="project" value="TreeGrafter"/>
</dbReference>
<dbReference type="Proteomes" id="UP001222932">
    <property type="component" value="Unassembled WGS sequence"/>
</dbReference>
<keyword evidence="6" id="KW-0175">Coiled coil</keyword>
<evidence type="ECO:0000313" key="10">
    <source>
        <dbReference type="Proteomes" id="UP001222932"/>
    </source>
</evidence>
<feature type="region of interest" description="Disordered" evidence="7">
    <location>
        <begin position="719"/>
        <end position="1014"/>
    </location>
</feature>
<dbReference type="EMBL" id="BTCM01000005">
    <property type="protein sequence ID" value="GMK58260.1"/>
    <property type="molecule type" value="Genomic_DNA"/>
</dbReference>
<feature type="coiled-coil region" evidence="6">
    <location>
        <begin position="643"/>
        <end position="696"/>
    </location>
</feature>
<dbReference type="GO" id="GO:0005874">
    <property type="term" value="C:microtubule"/>
    <property type="evidence" value="ECO:0007669"/>
    <property type="project" value="UniProtKB-KW"/>
</dbReference>
<evidence type="ECO:0000313" key="9">
    <source>
        <dbReference type="EMBL" id="GMK58260.1"/>
    </source>
</evidence>
<dbReference type="SUPFAM" id="SSF52540">
    <property type="entry name" value="P-loop containing nucleoside triphosphate hydrolases"/>
    <property type="match status" value="1"/>
</dbReference>
<accession>A0AAD3TWL3</accession>
<feature type="domain" description="Kinesin motor" evidence="8">
    <location>
        <begin position="82"/>
        <end position="526"/>
    </location>
</feature>
<comment type="similarity">
    <text evidence="5">Belongs to the TRAFAC class myosin-kinesin ATPase superfamily. Kinesin family.</text>
</comment>
<protein>
    <recommendedName>
        <fullName evidence="8">Kinesin motor domain-containing protein</fullName>
    </recommendedName>
</protein>
<feature type="compositionally biased region" description="Acidic residues" evidence="7">
    <location>
        <begin position="806"/>
        <end position="822"/>
    </location>
</feature>
<dbReference type="GO" id="GO:0003777">
    <property type="term" value="F:microtubule motor activity"/>
    <property type="evidence" value="ECO:0007669"/>
    <property type="project" value="InterPro"/>
</dbReference>
<keyword evidence="3 5" id="KW-0067">ATP-binding</keyword>
<dbReference type="Pfam" id="PF00225">
    <property type="entry name" value="Kinesin"/>
    <property type="match status" value="1"/>
</dbReference>
<dbReference type="GO" id="GO:0016887">
    <property type="term" value="F:ATP hydrolysis activity"/>
    <property type="evidence" value="ECO:0007669"/>
    <property type="project" value="TreeGrafter"/>
</dbReference>
<dbReference type="GO" id="GO:0005634">
    <property type="term" value="C:nucleus"/>
    <property type="evidence" value="ECO:0007669"/>
    <property type="project" value="TreeGrafter"/>
</dbReference>
<gene>
    <name evidence="9" type="ORF">CspeluHIS016_0502920</name>
</gene>
<feature type="compositionally biased region" description="Basic and acidic residues" evidence="7">
    <location>
        <begin position="998"/>
        <end position="1014"/>
    </location>
</feature>
<feature type="compositionally biased region" description="Low complexity" evidence="7">
    <location>
        <begin position="1"/>
        <end position="13"/>
    </location>
</feature>
<dbReference type="PROSITE" id="PS00411">
    <property type="entry name" value="KINESIN_MOTOR_1"/>
    <property type="match status" value="1"/>
</dbReference>
<feature type="region of interest" description="Disordered" evidence="7">
    <location>
        <begin position="573"/>
        <end position="639"/>
    </location>
</feature>
<dbReference type="InterPro" id="IPR027640">
    <property type="entry name" value="Kinesin-like_fam"/>
</dbReference>
<reference evidence="9" key="1">
    <citation type="journal article" date="2023" name="BMC Genomics">
        <title>Chromosome-level genome assemblies of Cutaneotrichosporon spp. (Trichosporonales, Basidiomycota) reveal imbalanced evolution between nucleotide sequences and chromosome synteny.</title>
        <authorList>
            <person name="Kobayashi Y."/>
            <person name="Kayamori A."/>
            <person name="Aoki K."/>
            <person name="Shiwa Y."/>
            <person name="Matsutani M."/>
            <person name="Fujita N."/>
            <person name="Sugita T."/>
            <person name="Iwasaki W."/>
            <person name="Tanaka N."/>
            <person name="Takashima M."/>
        </authorList>
    </citation>
    <scope>NUCLEOTIDE SEQUENCE</scope>
    <source>
        <strain evidence="9">HIS016</strain>
    </source>
</reference>
<feature type="compositionally biased region" description="Acidic residues" evidence="7">
    <location>
        <begin position="786"/>
        <end position="797"/>
    </location>
</feature>
<dbReference type="InterPro" id="IPR019821">
    <property type="entry name" value="Kinesin_motor_CS"/>
</dbReference>
<keyword evidence="2 5" id="KW-0547">Nucleotide-binding</keyword>
<evidence type="ECO:0000259" key="8">
    <source>
        <dbReference type="PROSITE" id="PS50067"/>
    </source>
</evidence>
<dbReference type="GO" id="GO:0005524">
    <property type="term" value="F:ATP binding"/>
    <property type="evidence" value="ECO:0007669"/>
    <property type="project" value="UniProtKB-UniRule"/>
</dbReference>
<feature type="compositionally biased region" description="Low complexity" evidence="7">
    <location>
        <begin position="827"/>
        <end position="846"/>
    </location>
</feature>
<reference evidence="9" key="2">
    <citation type="submission" date="2023-06" db="EMBL/GenBank/DDBJ databases">
        <authorList>
            <person name="Kobayashi Y."/>
            <person name="Kayamori A."/>
            <person name="Aoki K."/>
            <person name="Shiwa Y."/>
            <person name="Fujita N."/>
            <person name="Sugita T."/>
            <person name="Iwasaki W."/>
            <person name="Tanaka N."/>
            <person name="Takashima M."/>
        </authorList>
    </citation>
    <scope>NUCLEOTIDE SEQUENCE</scope>
    <source>
        <strain evidence="9">HIS016</strain>
    </source>
</reference>
<feature type="compositionally biased region" description="Pro residues" evidence="7">
    <location>
        <begin position="627"/>
        <end position="639"/>
    </location>
</feature>
<dbReference type="InterPro" id="IPR027417">
    <property type="entry name" value="P-loop_NTPase"/>
</dbReference>
<keyword evidence="1" id="KW-0493">Microtubule</keyword>
<dbReference type="InterPro" id="IPR036961">
    <property type="entry name" value="Kinesin_motor_dom_sf"/>
</dbReference>
<evidence type="ECO:0000256" key="4">
    <source>
        <dbReference type="ARBA" id="ARBA00023175"/>
    </source>
</evidence>
<organism evidence="9 10">
    <name type="scientific">Cutaneotrichosporon spelunceum</name>
    <dbReference type="NCBI Taxonomy" id="1672016"/>
    <lineage>
        <taxon>Eukaryota</taxon>
        <taxon>Fungi</taxon>
        <taxon>Dikarya</taxon>
        <taxon>Basidiomycota</taxon>
        <taxon>Agaricomycotina</taxon>
        <taxon>Tremellomycetes</taxon>
        <taxon>Trichosporonales</taxon>
        <taxon>Trichosporonaceae</taxon>
        <taxon>Cutaneotrichosporon</taxon>
    </lineage>
</organism>